<evidence type="ECO:0000313" key="2">
    <source>
        <dbReference type="EMBL" id="MBO8441410.1"/>
    </source>
</evidence>
<reference evidence="2" key="2">
    <citation type="journal article" date="2021" name="PeerJ">
        <title>Extensive microbial diversity within the chicken gut microbiome revealed by metagenomics and culture.</title>
        <authorList>
            <person name="Gilroy R."/>
            <person name="Ravi A."/>
            <person name="Getino M."/>
            <person name="Pursley I."/>
            <person name="Horton D.L."/>
            <person name="Alikhan N.F."/>
            <person name="Baker D."/>
            <person name="Gharbi K."/>
            <person name="Hall N."/>
            <person name="Watson M."/>
            <person name="Adriaenssens E.M."/>
            <person name="Foster-Nyarko E."/>
            <person name="Jarju S."/>
            <person name="Secka A."/>
            <person name="Antonio M."/>
            <person name="Oren A."/>
            <person name="Chaudhuri R.R."/>
            <person name="La Ragione R."/>
            <person name="Hildebrand F."/>
            <person name="Pallen M.J."/>
        </authorList>
    </citation>
    <scope>NUCLEOTIDE SEQUENCE</scope>
    <source>
        <strain evidence="2">C6-149</strain>
    </source>
</reference>
<dbReference type="AlphaFoldDB" id="A0A9D9E7Y8"/>
<accession>A0A9D9E7Y8</accession>
<comment type="caution">
    <text evidence="2">The sequence shown here is derived from an EMBL/GenBank/DDBJ whole genome shotgun (WGS) entry which is preliminary data.</text>
</comment>
<evidence type="ECO:0000313" key="3">
    <source>
        <dbReference type="Proteomes" id="UP000823614"/>
    </source>
</evidence>
<feature type="domain" description="DUF4422" evidence="1">
    <location>
        <begin position="4"/>
        <end position="220"/>
    </location>
</feature>
<protein>
    <submittedName>
        <fullName evidence="2">DUF4422 domain-containing protein</fullName>
    </submittedName>
</protein>
<reference evidence="2" key="1">
    <citation type="submission" date="2020-10" db="EMBL/GenBank/DDBJ databases">
        <authorList>
            <person name="Gilroy R."/>
        </authorList>
    </citation>
    <scope>NUCLEOTIDE SEQUENCE</scope>
    <source>
        <strain evidence="2">C6-149</strain>
    </source>
</reference>
<dbReference type="EMBL" id="JADIMP010000051">
    <property type="protein sequence ID" value="MBO8441410.1"/>
    <property type="molecule type" value="Genomic_DNA"/>
</dbReference>
<organism evidence="2 3">
    <name type="scientific">Candidatus Gallilactobacillus intestinavium</name>
    <dbReference type="NCBI Taxonomy" id="2840838"/>
    <lineage>
        <taxon>Bacteria</taxon>
        <taxon>Bacillati</taxon>
        <taxon>Bacillota</taxon>
        <taxon>Bacilli</taxon>
        <taxon>Lactobacillales</taxon>
        <taxon>Lactobacillaceae</taxon>
        <taxon>Lactobacillaceae incertae sedis</taxon>
        <taxon>Candidatus Gallilactobacillus</taxon>
    </lineage>
</organism>
<proteinExistence type="predicted"/>
<dbReference type="Proteomes" id="UP000823614">
    <property type="component" value="Unassembled WGS sequence"/>
</dbReference>
<dbReference type="InterPro" id="IPR025536">
    <property type="entry name" value="DUF4422"/>
</dbReference>
<dbReference type="Pfam" id="PF14393">
    <property type="entry name" value="DUF4422"/>
    <property type="match status" value="1"/>
</dbReference>
<name>A0A9D9E7Y8_9LACO</name>
<evidence type="ECO:0000259" key="1">
    <source>
        <dbReference type="Pfam" id="PF14393"/>
    </source>
</evidence>
<sequence>MKVKVLIATHKKYNMPNSNIYLPIMVGKDLHSDCSISFQGDNTGNNISIKNPNYNELTALYWGWKNITDVDAIGLVHYRRYLSLYHKKNLQYILNITDIERLLKKAPIILPKKRNYFIETNYSHYIHAHHRLPLDKTKEIIRSYYPEYLSAYDKVMKSTSAHMFNIFIMKKDLCDKYCCWLFDILSKLENSIDISSYSTYEKRVYGFISELLLDVWINTNQLNYNEVNCVYMEKQNWLKKGGNFLLRKFGYNVKE</sequence>
<gene>
    <name evidence="2" type="ORF">IAA89_03065</name>
</gene>